<evidence type="ECO:0000313" key="2">
    <source>
        <dbReference type="EMBL" id="MBC5741168.1"/>
    </source>
</evidence>
<feature type="transmembrane region" description="Helical" evidence="1">
    <location>
        <begin position="6"/>
        <end position="31"/>
    </location>
</feature>
<keyword evidence="1" id="KW-1133">Transmembrane helix</keyword>
<protein>
    <recommendedName>
        <fullName evidence="4">Flp pilus-assembly TadG-like N-terminal domain-containing protein</fullName>
    </recommendedName>
</protein>
<proteinExistence type="predicted"/>
<comment type="caution">
    <text evidence="2">The sequence shown here is derived from an EMBL/GenBank/DDBJ whole genome shotgun (WGS) entry which is preliminary data.</text>
</comment>
<evidence type="ECO:0000313" key="3">
    <source>
        <dbReference type="Proteomes" id="UP000633936"/>
    </source>
</evidence>
<sequence length="163" mass="17859">MKHDRTFFAATGIPSLFLIFSVLCLAVLSLLTLGKSRDELQAANFAIQQTNLYYKTCGKATGTVTAIQKQLASDYSQVSDSDAYFSLAGQIPDEIDGLAYDSSANVISFSEALSDTQELSVKLKVLYPSSDTEPFIEILQWKTDNTASWTPDIHQPVYKGAQS</sequence>
<keyword evidence="1" id="KW-0812">Transmembrane</keyword>
<keyword evidence="3" id="KW-1185">Reference proteome</keyword>
<name>A0ABR7I3T1_9FIRM</name>
<keyword evidence="1" id="KW-0472">Membrane</keyword>
<gene>
    <name evidence="2" type="ORF">H8Z79_12105</name>
</gene>
<evidence type="ECO:0000256" key="1">
    <source>
        <dbReference type="SAM" id="Phobius"/>
    </source>
</evidence>
<reference evidence="2 3" key="1">
    <citation type="submission" date="2020-08" db="EMBL/GenBank/DDBJ databases">
        <title>Genome public.</title>
        <authorList>
            <person name="Liu C."/>
            <person name="Sun Q."/>
        </authorList>
    </citation>
    <scope>NUCLEOTIDE SEQUENCE [LARGE SCALE GENOMIC DNA]</scope>
    <source>
        <strain evidence="2 3">27-44</strain>
    </source>
</reference>
<evidence type="ECO:0008006" key="4">
    <source>
        <dbReference type="Google" id="ProtNLM"/>
    </source>
</evidence>
<accession>A0ABR7I3T1</accession>
<dbReference type="RefSeq" id="WP_015541290.1">
    <property type="nucleotide sequence ID" value="NZ_JACOQE010000008.1"/>
</dbReference>
<organism evidence="2 3">
    <name type="scientific">Blautia intestinalis</name>
    <dbReference type="NCBI Taxonomy" id="2763028"/>
    <lineage>
        <taxon>Bacteria</taxon>
        <taxon>Bacillati</taxon>
        <taxon>Bacillota</taxon>
        <taxon>Clostridia</taxon>
        <taxon>Lachnospirales</taxon>
        <taxon>Lachnospiraceae</taxon>
        <taxon>Blautia</taxon>
    </lineage>
</organism>
<dbReference type="Proteomes" id="UP000633936">
    <property type="component" value="Unassembled WGS sequence"/>
</dbReference>
<dbReference type="EMBL" id="JACOQE010000008">
    <property type="protein sequence ID" value="MBC5741168.1"/>
    <property type="molecule type" value="Genomic_DNA"/>
</dbReference>